<feature type="compositionally biased region" description="Acidic residues" evidence="1">
    <location>
        <begin position="939"/>
        <end position="952"/>
    </location>
</feature>
<feature type="compositionally biased region" description="Basic residues" evidence="1">
    <location>
        <begin position="793"/>
        <end position="810"/>
    </location>
</feature>
<reference evidence="3 4" key="1">
    <citation type="journal article" date="2013" name="Science">
        <title>Pandoraviruses: amoeba viruses with genomes up to 2.5 Mb reaching that of parasitic eukaryotes.</title>
        <authorList>
            <person name="Philippe N."/>
            <person name="Legendre M."/>
            <person name="Doutre G."/>
            <person name="Coute Y."/>
            <person name="Poirot O."/>
            <person name="Lescot M."/>
            <person name="Arslan D."/>
            <person name="Seltzer V."/>
            <person name="Bertaux L."/>
            <person name="Bruley C."/>
            <person name="Garin J."/>
            <person name="Claverie J.M."/>
            <person name="Abergel C."/>
        </authorList>
    </citation>
    <scope>NUCLEOTIDE SEQUENCE [LARGE SCALE GENOMIC DNA]</scope>
    <source>
        <strain evidence="3">Melbourne</strain>
    </source>
</reference>
<dbReference type="GeneID" id="16511976"/>
<gene>
    <name evidence="3" type="ORF">pdul_cds_4</name>
</gene>
<dbReference type="PROSITE" id="PS50105">
    <property type="entry name" value="SAM_DOMAIN"/>
    <property type="match status" value="1"/>
</dbReference>
<dbReference type="EMBL" id="KC977570">
    <property type="protein sequence ID" value="AGO81871.2"/>
    <property type="molecule type" value="Genomic_DNA"/>
</dbReference>
<feature type="compositionally biased region" description="Basic and acidic residues" evidence="1">
    <location>
        <begin position="854"/>
        <end position="865"/>
    </location>
</feature>
<evidence type="ECO:0000256" key="1">
    <source>
        <dbReference type="SAM" id="MobiDB-lite"/>
    </source>
</evidence>
<feature type="region of interest" description="Disordered" evidence="1">
    <location>
        <begin position="683"/>
        <end position="821"/>
    </location>
</feature>
<proteinExistence type="predicted"/>
<dbReference type="SUPFAM" id="SSF47769">
    <property type="entry name" value="SAM/Pointed domain"/>
    <property type="match status" value="1"/>
</dbReference>
<organism evidence="3 4">
    <name type="scientific">Pandoravirus dulcis</name>
    <dbReference type="NCBI Taxonomy" id="1349409"/>
    <lineage>
        <taxon>Viruses</taxon>
        <taxon>Pandoravirus</taxon>
    </lineage>
</organism>
<accession>S4VUV0</accession>
<protein>
    <submittedName>
        <fullName evidence="3">SAM domain containing protein</fullName>
    </submittedName>
</protein>
<evidence type="ECO:0000313" key="3">
    <source>
        <dbReference type="EMBL" id="AGO81871.2"/>
    </source>
</evidence>
<feature type="compositionally biased region" description="Basic and acidic residues" evidence="1">
    <location>
        <begin position="749"/>
        <end position="765"/>
    </location>
</feature>
<feature type="region of interest" description="Disordered" evidence="1">
    <location>
        <begin position="837"/>
        <end position="1027"/>
    </location>
</feature>
<feature type="compositionally biased region" description="Basic and acidic residues" evidence="1">
    <location>
        <begin position="511"/>
        <end position="525"/>
    </location>
</feature>
<feature type="compositionally biased region" description="Acidic residues" evidence="1">
    <location>
        <begin position="481"/>
        <end position="500"/>
    </location>
</feature>
<feature type="compositionally biased region" description="Polar residues" evidence="1">
    <location>
        <begin position="545"/>
        <end position="567"/>
    </location>
</feature>
<dbReference type="KEGG" id="vg:16511976"/>
<dbReference type="InterPro" id="IPR013761">
    <property type="entry name" value="SAM/pointed_sf"/>
</dbReference>
<dbReference type="Gene3D" id="1.10.150.50">
    <property type="entry name" value="Transcription Factor, Ets-1"/>
    <property type="match status" value="1"/>
</dbReference>
<feature type="region of interest" description="Disordered" evidence="1">
    <location>
        <begin position="426"/>
        <end position="604"/>
    </location>
</feature>
<feature type="compositionally biased region" description="Basic and acidic residues" evidence="1">
    <location>
        <begin position="585"/>
        <end position="596"/>
    </location>
</feature>
<dbReference type="RefSeq" id="YP_008318540.2">
    <property type="nucleotide sequence ID" value="NC_021858.1"/>
</dbReference>
<feature type="region of interest" description="Disordered" evidence="1">
    <location>
        <begin position="1"/>
        <end position="29"/>
    </location>
</feature>
<evidence type="ECO:0000313" key="4">
    <source>
        <dbReference type="Proteomes" id="UP000201566"/>
    </source>
</evidence>
<evidence type="ECO:0000259" key="2">
    <source>
        <dbReference type="PROSITE" id="PS50105"/>
    </source>
</evidence>
<sequence>MKSRVLLDGPRQQRGWSIGRTPKARNKGRGGRVSLPCVCTLCQAQRTQTGQRGRTIGASMQAPGWMDDKIQKSLWPCDPERHSADNTIMDRIMAMCASFARPRLHRDLSGVLVGVGGIDRSMARIRELQARSNRETPERLGDDRGVVLDDCGPDDVPVSARALFMRWFDAQGTRSQNLDAQGVTAAEAWERMPPEPTSPCAPRSCASYWEHLSRHAVSDTSPPLRLTPDGASISTVDLFRRATGGSTEARDRRLYAQIMSGLERAGTWHFAKKWAGSGAPQRVVDVDRVGPFLRDVSVLLGDTTERDRVDAYQRGPDCARLFRAAAEPSVLRDNATNAPFVGDACSARVALPSVRDAAPHTAREPLAVTESPAPVHCSATTLDKIWTVACTSGRDSTESRAIVNGPPLPAGQAVAVAEQAWFPQSAQHGTRSLASNGPPAVDSAARVAEQNPSCDTPSAPGEPTVPQAKQDDGRRFCFMLSEDDPLDDAYGSDDQGECETDNAAMPVAPEVLREPDRAHPPDGTKDAQPPNPGRHCDSPLPVATQRGNVAPSTTSGSGLDGPQTTTPARLHQQVEAMPEEQVGDDPSRHLAERDRPTAAPRVSDWSTDDVGDWVATCDGGRLAMYRRAFATGGIRGRHLQYLATRDLADCVGFLKHMGINCPADAMVLHQLIVDLVASAPRSSSPAASAETEAEIPTRPKTKKRPRTTGEKSASLPRASVPKKTDGVSKKAPPKCARCGAAPAPGHTLCEPHRLAQNARQRDYDRKKARSKRQRAAGCQEAPKRGGAGDVGHTRKGRAMRPRHDKQRLRQPRSTLKSTDVAIGAVVPDPNIALATGVADDIGTPAGDEFANRSGGDRDDHQHDHTTSAQEIYIPTPSDDHNAHTDSPATDIAVAPTVKTVNAPPSSDACVVDRMPAEARDQASSVERGPPTKRKRSGQEDADDEGTETEDEWTNVQSGPSSPIEIDYPPMTARDLLALSPKRRRTMGHHVTQDNGEGESDGDARGSDGDGTEDDGPDHWYVRRNAQN</sequence>
<feature type="domain" description="SAM" evidence="2">
    <location>
        <begin position="605"/>
        <end position="678"/>
    </location>
</feature>
<dbReference type="Proteomes" id="UP000201566">
    <property type="component" value="Segment"/>
</dbReference>
<dbReference type="InterPro" id="IPR001660">
    <property type="entry name" value="SAM"/>
</dbReference>
<feature type="compositionally biased region" description="Polar residues" evidence="1">
    <location>
        <begin position="426"/>
        <end position="435"/>
    </location>
</feature>
<name>S4VUV0_9VIRU</name>